<dbReference type="Proteomes" id="UP000285864">
    <property type="component" value="Unassembled WGS sequence"/>
</dbReference>
<sequence>MKKYLRWTGIAVASPFILFILLCILIYIPPIQNFLVNTATRYASEATGMQISIGRISLSFPLDLVVNNTVIIDKQDTILNAKKLTAKIQLTPLLRKKIELDGLELSKASVNTANLIEGMTLKGNLGELFVSSHGVELDPETAIVNTLSLKDTHLSICMADTTASDTTSSQPVFWKIQLKNVDFENVSFAMQMALDTFSMSTSLEKLSLRNGLVDLHKSAYSAGSLKLTNGSAYLDTNTLPAAEGFDASHIGITNIKLDVDSAYYAGNDIYANIRDFNLKERSGLEIVSTKGKLVSDAKTLKVPSLQITTPDSYLEFSASMDWEATDAEKDGMINARLMADIGKNDLLKVITGMPEDFIKKYPSAPLQIRAGIDGNLKEIRLTTLSASIQDAFRAQATGSITLPMDSLQRNGNINLSVETGNLNFVESMLSGVVLPHGMKLEGEASVNGSLLGANMQFFPGKKANVILKADYDLQKEGYLVDLNIDSLNIHEFMPHDSIFGLSASLHAEGNGFDFFSPKTSALLKGEVSHFRYGSLLFSGVTLDAGLKYSQASMMLNVNNRAIDVSANLQALLQPNMIKADLNTHVRLLDWQALSLMSTPFSSSMNIEVHAQTDMKQRHKARATVSGIQLVTAERNFRTKDLHAGFDMATDSVRGYVNAGDLTFLFKSANSLDKFMSKSDLVAKEFGEQWKKKHINQRLIREMLPSAQLKVFSGSDNPVANFLASQHVNYNRLRASFSTSPEDGLNGSIDLYGLRIDSLQLDTIYFKTLQDSVQVKFYSGVKALANKRQEAFDISLNGYIGSTDAQLAIGYLNGKRETGVDLGLKAQLRPNGISMHITPENPTLVYRPFKVSPDNYIYLSDEGRIHADVKIYDENHSGLSLYSTPDSLVQQDLTVALNQIDIAEFRRIIPYMPDIAGFINAEAHYIQSESSMQVATDIGINNLAYNKQQLGNWEMSAVYLPKETGEHSIDGFLMLNDEEIMSLNGTYLSATGKNDKDNLTADVNLHHLPLKVANAFIPDDMARLKGDLDGSISIEGSTSQPVLNGELGLDSVIINIPQASLNLQLDNRPLKIENSRLKFERFNIFTKGKTPFSIDGYVDMTDMAAMDINLKMEAHNFELINAKQTKESLVHGKIYVDVNAMLKGRPDALTMRGNMNILGSSDFTYVLKDSPLTVEDRLNETVTFVDFSDTTHIAKPHIPAMSLGGMDILMTLHIDEAVQARVNLNESGSNYMLLEGGGDLSFQYQPDGNMLLNGRYSLMSGEMKYEMPIIPLKTFYIQDGSYIEWTGNVMNPNLNIKASERVRASVSSDGESTRMVNFNVGVNLTNRLEDLGFTFTLEAPDDGAMQNELAAKSAEEKNKLAVTMLVTGIYMSESNTGGKGFDTNSMLNSFLQSEINKIAGNALKTIDINFGMETTDEGETGNTRTDYNFQFAKRFWNNRFQVIIGGKISTGNDVQQQDESFIDNISLEYRLDNSGTRYIKIFHDKNYESILDGEVIETGAGIVLRKKVSKLSELFIFRSRKKKQPEQTTEN</sequence>
<evidence type="ECO:0000256" key="2">
    <source>
        <dbReference type="ARBA" id="ARBA00022692"/>
    </source>
</evidence>
<protein>
    <recommendedName>
        <fullName evidence="6">Translocation and assembly module TamB C-terminal domain-containing protein</fullName>
    </recommendedName>
</protein>
<reference evidence="7 8" key="1">
    <citation type="submission" date="2018-08" db="EMBL/GenBank/DDBJ databases">
        <title>A genome reference for cultivated species of the human gut microbiota.</title>
        <authorList>
            <person name="Zou Y."/>
            <person name="Xue W."/>
            <person name="Luo G."/>
        </authorList>
    </citation>
    <scope>NUCLEOTIDE SEQUENCE [LARGE SCALE GENOMIC DNA]</scope>
    <source>
        <strain evidence="7 8">AF24-2</strain>
    </source>
</reference>
<dbReference type="GO" id="GO:0009306">
    <property type="term" value="P:protein secretion"/>
    <property type="evidence" value="ECO:0007669"/>
    <property type="project" value="InterPro"/>
</dbReference>
<evidence type="ECO:0000313" key="7">
    <source>
        <dbReference type="EMBL" id="RGR97382.1"/>
    </source>
</evidence>
<keyword evidence="2 5" id="KW-0812">Transmembrane</keyword>
<dbReference type="PANTHER" id="PTHR36985">
    <property type="entry name" value="TRANSLOCATION AND ASSEMBLY MODULE SUBUNIT TAMB"/>
    <property type="match status" value="1"/>
</dbReference>
<comment type="caution">
    <text evidence="7">The sequence shown here is derived from an EMBL/GenBank/DDBJ whole genome shotgun (WGS) entry which is preliminary data.</text>
</comment>
<evidence type="ECO:0000256" key="4">
    <source>
        <dbReference type="ARBA" id="ARBA00023136"/>
    </source>
</evidence>
<evidence type="ECO:0000256" key="1">
    <source>
        <dbReference type="ARBA" id="ARBA00004167"/>
    </source>
</evidence>
<dbReference type="EMBL" id="QRUU01000023">
    <property type="protein sequence ID" value="RGR97382.1"/>
    <property type="molecule type" value="Genomic_DNA"/>
</dbReference>
<keyword evidence="3 5" id="KW-1133">Transmembrane helix</keyword>
<evidence type="ECO:0000256" key="5">
    <source>
        <dbReference type="SAM" id="Phobius"/>
    </source>
</evidence>
<accession>A0A412GRI0</accession>
<keyword evidence="4 5" id="KW-0472">Membrane</keyword>
<dbReference type="RefSeq" id="WP_118484106.1">
    <property type="nucleotide sequence ID" value="NZ_QRUU01000023.1"/>
</dbReference>
<keyword evidence="8" id="KW-1185">Reference proteome</keyword>
<feature type="transmembrane region" description="Helical" evidence="5">
    <location>
        <begin position="7"/>
        <end position="28"/>
    </location>
</feature>
<dbReference type="PANTHER" id="PTHR36985:SF1">
    <property type="entry name" value="TRANSLOCATION AND ASSEMBLY MODULE SUBUNIT TAMB"/>
    <property type="match status" value="1"/>
</dbReference>
<dbReference type="GO" id="GO:0005886">
    <property type="term" value="C:plasma membrane"/>
    <property type="evidence" value="ECO:0007669"/>
    <property type="project" value="InterPro"/>
</dbReference>
<gene>
    <name evidence="7" type="ORF">DWY20_06945</name>
</gene>
<comment type="subcellular location">
    <subcellularLocation>
        <location evidence="1">Membrane</location>
        <topology evidence="1">Single-pass membrane protein</topology>
    </subcellularLocation>
</comment>
<evidence type="ECO:0000259" key="6">
    <source>
        <dbReference type="Pfam" id="PF04357"/>
    </source>
</evidence>
<feature type="domain" description="Translocation and assembly module TamB C-terminal" evidence="6">
    <location>
        <begin position="1086"/>
        <end position="1485"/>
    </location>
</feature>
<dbReference type="InterPro" id="IPR007452">
    <property type="entry name" value="TamB_C"/>
</dbReference>
<organism evidence="7 8">
    <name type="scientific">Phocaeicola coprocola</name>
    <dbReference type="NCBI Taxonomy" id="310298"/>
    <lineage>
        <taxon>Bacteria</taxon>
        <taxon>Pseudomonadati</taxon>
        <taxon>Bacteroidota</taxon>
        <taxon>Bacteroidia</taxon>
        <taxon>Bacteroidales</taxon>
        <taxon>Bacteroidaceae</taxon>
        <taxon>Phocaeicola</taxon>
    </lineage>
</organism>
<evidence type="ECO:0000313" key="8">
    <source>
        <dbReference type="Proteomes" id="UP000285864"/>
    </source>
</evidence>
<dbReference type="Pfam" id="PF04357">
    <property type="entry name" value="TamB"/>
    <property type="match status" value="1"/>
</dbReference>
<evidence type="ECO:0000256" key="3">
    <source>
        <dbReference type="ARBA" id="ARBA00022989"/>
    </source>
</evidence>
<proteinExistence type="predicted"/>
<name>A0A412GRI0_9BACT</name>